<reference evidence="10" key="2">
    <citation type="submission" date="2023-06" db="EMBL/GenBank/DDBJ databases">
        <authorList>
            <person name="Swenson N.G."/>
            <person name="Wegrzyn J.L."/>
            <person name="Mcevoy S.L."/>
        </authorList>
    </citation>
    <scope>NUCLEOTIDE SEQUENCE</scope>
    <source>
        <strain evidence="10">NS2018</strain>
        <tissue evidence="10">Leaf</tissue>
    </source>
</reference>
<keyword evidence="2" id="KW-0723">Serine/threonine-protein kinase</keyword>
<dbReference type="InterPro" id="IPR000719">
    <property type="entry name" value="Prot_kinase_dom"/>
</dbReference>
<dbReference type="Gene3D" id="3.30.200.20">
    <property type="entry name" value="Phosphorylase Kinase, domain 1"/>
    <property type="match status" value="1"/>
</dbReference>
<organism evidence="10 11">
    <name type="scientific">Acer saccharum</name>
    <name type="common">Sugar maple</name>
    <dbReference type="NCBI Taxonomy" id="4024"/>
    <lineage>
        <taxon>Eukaryota</taxon>
        <taxon>Viridiplantae</taxon>
        <taxon>Streptophyta</taxon>
        <taxon>Embryophyta</taxon>
        <taxon>Tracheophyta</taxon>
        <taxon>Spermatophyta</taxon>
        <taxon>Magnoliopsida</taxon>
        <taxon>eudicotyledons</taxon>
        <taxon>Gunneridae</taxon>
        <taxon>Pentapetalae</taxon>
        <taxon>rosids</taxon>
        <taxon>malvids</taxon>
        <taxon>Sapindales</taxon>
        <taxon>Sapindaceae</taxon>
        <taxon>Hippocastanoideae</taxon>
        <taxon>Acereae</taxon>
        <taxon>Acer</taxon>
    </lineage>
</organism>
<keyword evidence="11" id="KW-1185">Reference proteome</keyword>
<feature type="domain" description="Protein kinase" evidence="9">
    <location>
        <begin position="3"/>
        <end position="83"/>
    </location>
</feature>
<evidence type="ECO:0000313" key="10">
    <source>
        <dbReference type="EMBL" id="KAK0574078.1"/>
    </source>
</evidence>
<evidence type="ECO:0000256" key="1">
    <source>
        <dbReference type="ARBA" id="ARBA00004479"/>
    </source>
</evidence>
<evidence type="ECO:0000256" key="8">
    <source>
        <dbReference type="PROSITE-ProRule" id="PRU10141"/>
    </source>
</evidence>
<evidence type="ECO:0000256" key="6">
    <source>
        <dbReference type="ARBA" id="ARBA00023136"/>
    </source>
</evidence>
<dbReference type="InterPro" id="IPR017441">
    <property type="entry name" value="Protein_kinase_ATP_BS"/>
</dbReference>
<evidence type="ECO:0000313" key="11">
    <source>
        <dbReference type="Proteomes" id="UP001168877"/>
    </source>
</evidence>
<evidence type="ECO:0000256" key="3">
    <source>
        <dbReference type="ARBA" id="ARBA00022692"/>
    </source>
</evidence>
<evidence type="ECO:0000259" key="9">
    <source>
        <dbReference type="PROSITE" id="PS50011"/>
    </source>
</evidence>
<proteinExistence type="predicted"/>
<dbReference type="InterPro" id="IPR045874">
    <property type="entry name" value="LRK10/LRL21-25-like"/>
</dbReference>
<keyword evidence="8" id="KW-0067">ATP-binding</keyword>
<comment type="caution">
    <text evidence="10">The sequence shown here is derived from an EMBL/GenBank/DDBJ whole genome shotgun (WGS) entry which is preliminary data.</text>
</comment>
<keyword evidence="5" id="KW-1133">Transmembrane helix</keyword>
<name>A0AA39VDT3_ACESA</name>
<dbReference type="PROSITE" id="PS50011">
    <property type="entry name" value="PROTEIN_KINASE_DOM"/>
    <property type="match status" value="1"/>
</dbReference>
<evidence type="ECO:0000256" key="2">
    <source>
        <dbReference type="ARBA" id="ARBA00022527"/>
    </source>
</evidence>
<dbReference type="EMBL" id="JAUESC010000387">
    <property type="protein sequence ID" value="KAK0574078.1"/>
    <property type="molecule type" value="Genomic_DNA"/>
</dbReference>
<protein>
    <recommendedName>
        <fullName evidence="9">Protein kinase domain-containing protein</fullName>
    </recommendedName>
</protein>
<dbReference type="PANTHER" id="PTHR27009">
    <property type="entry name" value="RUST RESISTANCE KINASE LR10-RELATED"/>
    <property type="match status" value="1"/>
</dbReference>
<dbReference type="InterPro" id="IPR011009">
    <property type="entry name" value="Kinase-like_dom_sf"/>
</dbReference>
<sequence>MTTSFKQKLGQGGYGGVYKGKLLDGRNVALKVLNDSKGNGEEFINEVASISRTSDVNIVSLFRLCFEGRKRALIYEFVPKWIS</sequence>
<reference evidence="10" key="1">
    <citation type="journal article" date="2022" name="Plant J.">
        <title>Strategies of tolerance reflected in two North American maple genomes.</title>
        <authorList>
            <person name="McEvoy S.L."/>
            <person name="Sezen U.U."/>
            <person name="Trouern-Trend A."/>
            <person name="McMahon S.M."/>
            <person name="Schaberg P.G."/>
            <person name="Yang J."/>
            <person name="Wegrzyn J.L."/>
            <person name="Swenson N.G."/>
        </authorList>
    </citation>
    <scope>NUCLEOTIDE SEQUENCE</scope>
    <source>
        <strain evidence="10">NS2018</strain>
    </source>
</reference>
<gene>
    <name evidence="10" type="ORF">LWI29_017911</name>
</gene>
<evidence type="ECO:0000256" key="4">
    <source>
        <dbReference type="ARBA" id="ARBA00022729"/>
    </source>
</evidence>
<dbReference type="Proteomes" id="UP001168877">
    <property type="component" value="Unassembled WGS sequence"/>
</dbReference>
<dbReference type="AlphaFoldDB" id="A0AA39VDT3"/>
<dbReference type="GO" id="GO:0005524">
    <property type="term" value="F:ATP binding"/>
    <property type="evidence" value="ECO:0007669"/>
    <property type="project" value="UniProtKB-UniRule"/>
</dbReference>
<accession>A0AA39VDT3</accession>
<dbReference type="SUPFAM" id="SSF56112">
    <property type="entry name" value="Protein kinase-like (PK-like)"/>
    <property type="match status" value="1"/>
</dbReference>
<dbReference type="Pfam" id="PF07714">
    <property type="entry name" value="PK_Tyr_Ser-Thr"/>
    <property type="match status" value="1"/>
</dbReference>
<comment type="subcellular location">
    <subcellularLocation>
        <location evidence="1">Membrane</location>
        <topology evidence="1">Single-pass type I membrane protein</topology>
    </subcellularLocation>
</comment>
<keyword evidence="3" id="KW-0812">Transmembrane</keyword>
<dbReference type="PROSITE" id="PS00107">
    <property type="entry name" value="PROTEIN_KINASE_ATP"/>
    <property type="match status" value="1"/>
</dbReference>
<keyword evidence="4" id="KW-0732">Signal</keyword>
<evidence type="ECO:0000256" key="5">
    <source>
        <dbReference type="ARBA" id="ARBA00022989"/>
    </source>
</evidence>
<keyword evidence="6" id="KW-0472">Membrane</keyword>
<keyword evidence="2" id="KW-0418">Kinase</keyword>
<feature type="binding site" evidence="8">
    <location>
        <position position="31"/>
    </location>
    <ligand>
        <name>ATP</name>
        <dbReference type="ChEBI" id="CHEBI:30616"/>
    </ligand>
</feature>
<dbReference type="GO" id="GO:0016020">
    <property type="term" value="C:membrane"/>
    <property type="evidence" value="ECO:0007669"/>
    <property type="project" value="UniProtKB-SubCell"/>
</dbReference>
<dbReference type="GO" id="GO:0004674">
    <property type="term" value="F:protein serine/threonine kinase activity"/>
    <property type="evidence" value="ECO:0007669"/>
    <property type="project" value="UniProtKB-KW"/>
</dbReference>
<evidence type="ECO:0000256" key="7">
    <source>
        <dbReference type="ARBA" id="ARBA00023180"/>
    </source>
</evidence>
<keyword evidence="2" id="KW-0808">Transferase</keyword>
<keyword evidence="7" id="KW-0325">Glycoprotein</keyword>
<keyword evidence="8" id="KW-0547">Nucleotide-binding</keyword>
<dbReference type="InterPro" id="IPR001245">
    <property type="entry name" value="Ser-Thr/Tyr_kinase_cat_dom"/>
</dbReference>